<dbReference type="EMBL" id="BARW01004279">
    <property type="protein sequence ID" value="GAI61452.1"/>
    <property type="molecule type" value="Genomic_DNA"/>
</dbReference>
<dbReference type="InterPro" id="IPR037272">
    <property type="entry name" value="SNS_sf"/>
</dbReference>
<proteinExistence type="predicted"/>
<evidence type="ECO:0000313" key="7">
    <source>
        <dbReference type="EMBL" id="GAI61452.1"/>
    </source>
</evidence>
<gene>
    <name evidence="7" type="ORF">S12H4_10153</name>
</gene>
<comment type="caution">
    <text evidence="7">The sequence shown here is derived from an EMBL/GenBank/DDBJ whole genome shotgun (WGS) entry which is preliminary data.</text>
</comment>
<comment type="subcellular location">
    <subcellularLocation>
        <location evidence="1">Membrane</location>
        <topology evidence="1">Multi-pass membrane protein</topology>
    </subcellularLocation>
</comment>
<evidence type="ECO:0000256" key="3">
    <source>
        <dbReference type="ARBA" id="ARBA00022692"/>
    </source>
</evidence>
<feature type="transmembrane region" description="Helical" evidence="6">
    <location>
        <begin position="20"/>
        <end position="39"/>
    </location>
</feature>
<evidence type="ECO:0000256" key="1">
    <source>
        <dbReference type="ARBA" id="ARBA00004141"/>
    </source>
</evidence>
<dbReference type="SUPFAM" id="SSF161070">
    <property type="entry name" value="SNF-like"/>
    <property type="match status" value="1"/>
</dbReference>
<protein>
    <recommendedName>
        <fullName evidence="8">Transporter</fullName>
    </recommendedName>
</protein>
<evidence type="ECO:0000256" key="6">
    <source>
        <dbReference type="SAM" id="Phobius"/>
    </source>
</evidence>
<dbReference type="PROSITE" id="PS00610">
    <property type="entry name" value="NA_NEUROTRAN_SYMP_1"/>
    <property type="match status" value="1"/>
</dbReference>
<dbReference type="PANTHER" id="PTHR42948:SF1">
    <property type="entry name" value="TRANSPORTER"/>
    <property type="match status" value="1"/>
</dbReference>
<name>X1PYW3_9ZZZZ</name>
<keyword evidence="2" id="KW-0813">Transport</keyword>
<dbReference type="InterPro" id="IPR000175">
    <property type="entry name" value="Na/ntran_symport"/>
</dbReference>
<feature type="transmembrane region" description="Helical" evidence="6">
    <location>
        <begin position="60"/>
        <end position="81"/>
    </location>
</feature>
<dbReference type="GO" id="GO:0016020">
    <property type="term" value="C:membrane"/>
    <property type="evidence" value="ECO:0007669"/>
    <property type="project" value="UniProtKB-SubCell"/>
</dbReference>
<evidence type="ECO:0000256" key="2">
    <source>
        <dbReference type="ARBA" id="ARBA00022448"/>
    </source>
</evidence>
<evidence type="ECO:0000256" key="5">
    <source>
        <dbReference type="ARBA" id="ARBA00023136"/>
    </source>
</evidence>
<dbReference type="PROSITE" id="PS50267">
    <property type="entry name" value="NA_NEUROTRAN_SYMP_3"/>
    <property type="match status" value="1"/>
</dbReference>
<keyword evidence="3 6" id="KW-0812">Transmembrane</keyword>
<dbReference type="PRINTS" id="PR00176">
    <property type="entry name" value="NANEUSMPORT"/>
</dbReference>
<keyword evidence="4 6" id="KW-1133">Transmembrane helix</keyword>
<evidence type="ECO:0008006" key="8">
    <source>
        <dbReference type="Google" id="ProtNLM"/>
    </source>
</evidence>
<dbReference type="PANTHER" id="PTHR42948">
    <property type="entry name" value="TRANSPORTER"/>
    <property type="match status" value="1"/>
</dbReference>
<accession>X1PYW3</accession>
<sequence length="96" mass="10490">MGNLWRFPYMAGQNGGGTFVLTYAICILALGIPLYVLEASAGKLANRGPVGLFRLINTRWGPWAGWFLVVMTIAIMSYYLVVSGWTLGYAVDAIRG</sequence>
<dbReference type="AlphaFoldDB" id="X1PYW3"/>
<evidence type="ECO:0000256" key="4">
    <source>
        <dbReference type="ARBA" id="ARBA00022989"/>
    </source>
</evidence>
<organism evidence="7">
    <name type="scientific">marine sediment metagenome</name>
    <dbReference type="NCBI Taxonomy" id="412755"/>
    <lineage>
        <taxon>unclassified sequences</taxon>
        <taxon>metagenomes</taxon>
        <taxon>ecological metagenomes</taxon>
    </lineage>
</organism>
<reference evidence="7" key="1">
    <citation type="journal article" date="2014" name="Front. Microbiol.">
        <title>High frequency of phylogenetically diverse reductive dehalogenase-homologous genes in deep subseafloor sedimentary metagenomes.</title>
        <authorList>
            <person name="Kawai M."/>
            <person name="Futagami T."/>
            <person name="Toyoda A."/>
            <person name="Takaki Y."/>
            <person name="Nishi S."/>
            <person name="Hori S."/>
            <person name="Arai W."/>
            <person name="Tsubouchi T."/>
            <person name="Morono Y."/>
            <person name="Uchiyama I."/>
            <person name="Ito T."/>
            <person name="Fujiyama A."/>
            <person name="Inagaki F."/>
            <person name="Takami H."/>
        </authorList>
    </citation>
    <scope>NUCLEOTIDE SEQUENCE</scope>
    <source>
        <strain evidence="7">Expedition CK06-06</strain>
    </source>
</reference>
<keyword evidence="5 6" id="KW-0472">Membrane</keyword>
<dbReference type="Pfam" id="PF00209">
    <property type="entry name" value="SNF"/>
    <property type="match status" value="1"/>
</dbReference>